<name>A0AAN9L1K9_CANGL</name>
<organism evidence="2 3">
    <name type="scientific">Canavalia gladiata</name>
    <name type="common">Sword bean</name>
    <name type="synonym">Dolichos gladiatus</name>
    <dbReference type="NCBI Taxonomy" id="3824"/>
    <lineage>
        <taxon>Eukaryota</taxon>
        <taxon>Viridiplantae</taxon>
        <taxon>Streptophyta</taxon>
        <taxon>Embryophyta</taxon>
        <taxon>Tracheophyta</taxon>
        <taxon>Spermatophyta</taxon>
        <taxon>Magnoliopsida</taxon>
        <taxon>eudicotyledons</taxon>
        <taxon>Gunneridae</taxon>
        <taxon>Pentapetalae</taxon>
        <taxon>rosids</taxon>
        <taxon>fabids</taxon>
        <taxon>Fabales</taxon>
        <taxon>Fabaceae</taxon>
        <taxon>Papilionoideae</taxon>
        <taxon>50 kb inversion clade</taxon>
        <taxon>NPAAA clade</taxon>
        <taxon>indigoferoid/millettioid clade</taxon>
        <taxon>Phaseoleae</taxon>
        <taxon>Canavalia</taxon>
    </lineage>
</organism>
<feature type="compositionally biased region" description="Polar residues" evidence="1">
    <location>
        <begin position="1"/>
        <end position="23"/>
    </location>
</feature>
<evidence type="ECO:0000256" key="1">
    <source>
        <dbReference type="SAM" id="MobiDB-lite"/>
    </source>
</evidence>
<evidence type="ECO:0000313" key="3">
    <source>
        <dbReference type="Proteomes" id="UP001367508"/>
    </source>
</evidence>
<dbReference type="AlphaFoldDB" id="A0AAN9L1K9"/>
<protein>
    <submittedName>
        <fullName evidence="2">Uncharacterized protein</fullName>
    </submittedName>
</protein>
<dbReference type="Proteomes" id="UP001367508">
    <property type="component" value="Unassembled WGS sequence"/>
</dbReference>
<reference evidence="2 3" key="1">
    <citation type="submission" date="2024-01" db="EMBL/GenBank/DDBJ databases">
        <title>The genomes of 5 underutilized Papilionoideae crops provide insights into root nodulation and disease resistanc.</title>
        <authorList>
            <person name="Jiang F."/>
        </authorList>
    </citation>
    <scope>NUCLEOTIDE SEQUENCE [LARGE SCALE GENOMIC DNA]</scope>
    <source>
        <strain evidence="2">LVBAO_FW01</strain>
        <tissue evidence="2">Leaves</tissue>
    </source>
</reference>
<proteinExistence type="predicted"/>
<evidence type="ECO:0000313" key="2">
    <source>
        <dbReference type="EMBL" id="KAK7327687.1"/>
    </source>
</evidence>
<dbReference type="EMBL" id="JAYMYQ010000005">
    <property type="protein sequence ID" value="KAK7327687.1"/>
    <property type="molecule type" value="Genomic_DNA"/>
</dbReference>
<feature type="region of interest" description="Disordered" evidence="1">
    <location>
        <begin position="1"/>
        <end position="38"/>
    </location>
</feature>
<gene>
    <name evidence="2" type="ORF">VNO77_21774</name>
</gene>
<keyword evidence="3" id="KW-1185">Reference proteome</keyword>
<comment type="caution">
    <text evidence="2">The sequence shown here is derived from an EMBL/GenBank/DDBJ whole genome shotgun (WGS) entry which is preliminary data.</text>
</comment>
<sequence>MQISSQSTPHVASLGTASQTNASPPMAENAREKNLNGEDSLLSTFLEFRLSGQRIPEFDQDLCPELSG</sequence>
<accession>A0AAN9L1K9</accession>